<organism evidence="1 2">
    <name type="scientific">Rhizobium chutanense</name>
    <dbReference type="NCBI Taxonomy" id="2035448"/>
    <lineage>
        <taxon>Bacteria</taxon>
        <taxon>Pseudomonadati</taxon>
        <taxon>Pseudomonadota</taxon>
        <taxon>Alphaproteobacteria</taxon>
        <taxon>Hyphomicrobiales</taxon>
        <taxon>Rhizobiaceae</taxon>
        <taxon>Rhizobium/Agrobacterium group</taxon>
        <taxon>Rhizobium</taxon>
    </lineage>
</organism>
<sequence length="161" mass="16956">MTRLTLPQQLKIVEAMAPAADAAGRSSDIINLKNAGKAYILISLTQGNAATVALTPMQAQDVAGTGAKVLANAVPIWSNLDTATSDTLVRRTDAVNYTTDAALKNKQVVFEIDPALLDLNNGFDCIYFTTGASNAANITAAVFLLTDLRYAQETPPSAIVD</sequence>
<evidence type="ECO:0000313" key="1">
    <source>
        <dbReference type="EMBL" id="RUM06811.1"/>
    </source>
</evidence>
<protein>
    <submittedName>
        <fullName evidence="1">Uncharacterized protein</fullName>
    </submittedName>
</protein>
<reference evidence="1 2" key="1">
    <citation type="submission" date="2018-11" db="EMBL/GenBank/DDBJ databases">
        <title>Rhizobium chutanense sp. nov., isolated from root nodules of Phaseolus vulgaris in China.</title>
        <authorList>
            <person name="Huo Y."/>
        </authorList>
    </citation>
    <scope>NUCLEOTIDE SEQUENCE [LARGE SCALE GENOMIC DNA]</scope>
    <source>
        <strain evidence="1 2">C16</strain>
    </source>
</reference>
<dbReference type="EMBL" id="RJTJ01000008">
    <property type="protein sequence ID" value="RUM06811.1"/>
    <property type="molecule type" value="Genomic_DNA"/>
</dbReference>
<proteinExistence type="predicted"/>
<name>A0A432P3U6_9HYPH</name>
<evidence type="ECO:0000313" key="2">
    <source>
        <dbReference type="Proteomes" id="UP000278081"/>
    </source>
</evidence>
<dbReference type="RefSeq" id="WP_126908984.1">
    <property type="nucleotide sequence ID" value="NZ_ML133755.1"/>
</dbReference>
<dbReference type="AlphaFoldDB" id="A0A432P3U6"/>
<comment type="caution">
    <text evidence="1">The sequence shown here is derived from an EMBL/GenBank/DDBJ whole genome shotgun (WGS) entry which is preliminary data.</text>
</comment>
<dbReference type="OrthoDB" id="8396599at2"/>
<accession>A0A432P3U6</accession>
<gene>
    <name evidence="1" type="ORF">EFR84_11480</name>
</gene>
<dbReference type="Proteomes" id="UP000278081">
    <property type="component" value="Unassembled WGS sequence"/>
</dbReference>